<name>A0A815RBF1_ADIRI</name>
<dbReference type="EMBL" id="CAJNOR010003629">
    <property type="protein sequence ID" value="CAF1432242.1"/>
    <property type="molecule type" value="Genomic_DNA"/>
</dbReference>
<evidence type="ECO:0000256" key="1">
    <source>
        <dbReference type="SAM" id="Phobius"/>
    </source>
</evidence>
<reference evidence="4" key="1">
    <citation type="submission" date="2021-02" db="EMBL/GenBank/DDBJ databases">
        <authorList>
            <person name="Nowell W R."/>
        </authorList>
    </citation>
    <scope>NUCLEOTIDE SEQUENCE</scope>
</reference>
<keyword evidence="1" id="KW-0472">Membrane</keyword>
<keyword evidence="1" id="KW-1133">Transmembrane helix</keyword>
<feature type="signal peptide" evidence="2">
    <location>
        <begin position="1"/>
        <end position="21"/>
    </location>
</feature>
<keyword evidence="1" id="KW-0812">Transmembrane</keyword>
<evidence type="ECO:0000313" key="4">
    <source>
        <dbReference type="EMBL" id="CAF1474898.1"/>
    </source>
</evidence>
<proteinExistence type="predicted"/>
<sequence length="910" mass="102567">MLIRMNSYFICMIVLTDISFATISLTEEQQPSDAHFAVNSNMAVFARNRDRLLYVTSSPYIETKRQCQLEYDLLRIKFVEKIALGKDEYEGPFTYTFIGATDSSPTDYNLYMIRATKDYLNSCSNLSIQPISVSRLVSSETGYALTMHPFGKQVYIIGNGYLCDIHVNQSMCGRIGILNATNMFIKTIEVTSDKYIFIGVYSQKMNELVPELYIFETVDTSDKILIKHFPMMSTGEIPRGRATMTMSVHGSLKDPREFVLAVGIPEIDTVLIYVLTLDRTLLVKIHRSPLKGVQFGQSIFITPNRMYGVLAASLSTQPWSNSRIQFYPIPPATDGPPEIISPKPLFIYPNNQQTLLKTVIVESSSDHIVNVVGWSAGFGVVVNSNNIHYALLIPNTPPGNIAIAPTIPHTIFISANQACPLGTQKLATDFGPCVLCPPQTRNNGSSGVQCQECDKNSSSMICFRGASIEINKTDLTSYRQVQPYLNSPGSTEFDDILLNHVFKLKLPSNMRCLLLAPLFWGLLAIGIGLMLLLLMIILSFIPKMQNHRTILKRIFVRLDIIGEGQLWFGGLLTLAIITLIGFTCKFSISFVSLYPIEQVSINTRKALSCDENILNAKFSSTLQLLSTLKRAEEKPIFDLLDTQELILRVEFISTGFQCSSTAVQENLNRGHSQPINNFNCSYEQEKNSLIISSVLPQHLVTLQLTLTGPFFVGALRICLSGPEIQTHKGKYTVKHLDFCQFLYPSDQVLTVEPTISIEMTRIINRTDSVIDKDNTFSAIWLPTLTMKSALWDSHIYKNDQDEYRRSLNWQVALVVDFTQSKFYMQNVQEPIARGYEIVFKTILFSMLVLELFGLLFLMFKLLIIPLVRFIRRITCPSLAYKHDHSNIQTSNNDDNCIEDIVTSTRSMDCN</sequence>
<dbReference type="AlphaFoldDB" id="A0A815RBF1"/>
<accession>A0A815RBF1</accession>
<feature type="transmembrane region" description="Helical" evidence="1">
    <location>
        <begin position="842"/>
        <end position="863"/>
    </location>
</feature>
<evidence type="ECO:0000256" key="2">
    <source>
        <dbReference type="SAM" id="SignalP"/>
    </source>
</evidence>
<protein>
    <submittedName>
        <fullName evidence="4">Uncharacterized protein</fullName>
    </submittedName>
</protein>
<evidence type="ECO:0000313" key="3">
    <source>
        <dbReference type="EMBL" id="CAF1432242.1"/>
    </source>
</evidence>
<organism evidence="4 6">
    <name type="scientific">Adineta ricciae</name>
    <name type="common">Rotifer</name>
    <dbReference type="NCBI Taxonomy" id="249248"/>
    <lineage>
        <taxon>Eukaryota</taxon>
        <taxon>Metazoa</taxon>
        <taxon>Spiralia</taxon>
        <taxon>Gnathifera</taxon>
        <taxon>Rotifera</taxon>
        <taxon>Eurotatoria</taxon>
        <taxon>Bdelloidea</taxon>
        <taxon>Adinetida</taxon>
        <taxon>Adinetidae</taxon>
        <taxon>Adineta</taxon>
    </lineage>
</organism>
<dbReference type="Proteomes" id="UP000663852">
    <property type="component" value="Unassembled WGS sequence"/>
</dbReference>
<feature type="transmembrane region" description="Helical" evidence="1">
    <location>
        <begin position="518"/>
        <end position="540"/>
    </location>
</feature>
<dbReference type="OrthoDB" id="10032258at2759"/>
<keyword evidence="5" id="KW-1185">Reference proteome</keyword>
<evidence type="ECO:0000313" key="5">
    <source>
        <dbReference type="Proteomes" id="UP000663828"/>
    </source>
</evidence>
<feature type="chain" id="PRO_5036228698" evidence="2">
    <location>
        <begin position="22"/>
        <end position="910"/>
    </location>
</feature>
<feature type="transmembrane region" description="Helical" evidence="1">
    <location>
        <begin position="560"/>
        <end position="582"/>
    </location>
</feature>
<keyword evidence="2" id="KW-0732">Signal</keyword>
<dbReference type="EMBL" id="CAJNOJ010000520">
    <property type="protein sequence ID" value="CAF1474898.1"/>
    <property type="molecule type" value="Genomic_DNA"/>
</dbReference>
<evidence type="ECO:0000313" key="6">
    <source>
        <dbReference type="Proteomes" id="UP000663852"/>
    </source>
</evidence>
<dbReference type="Proteomes" id="UP000663828">
    <property type="component" value="Unassembled WGS sequence"/>
</dbReference>
<gene>
    <name evidence="4" type="ORF">EDS130_LOCUS41039</name>
    <name evidence="3" type="ORF">XAT740_LOCUS35845</name>
</gene>
<comment type="caution">
    <text evidence="4">The sequence shown here is derived from an EMBL/GenBank/DDBJ whole genome shotgun (WGS) entry which is preliminary data.</text>
</comment>